<dbReference type="Proteomes" id="UP000555564">
    <property type="component" value="Unassembled WGS sequence"/>
</dbReference>
<evidence type="ECO:0000313" key="2">
    <source>
        <dbReference type="Proteomes" id="UP000555564"/>
    </source>
</evidence>
<keyword evidence="2" id="KW-1185">Reference proteome</keyword>
<proteinExistence type="predicted"/>
<reference evidence="1 2" key="1">
    <citation type="submission" date="2020-08" db="EMBL/GenBank/DDBJ databases">
        <title>Sequencing the genomes of 1000 actinobacteria strains.</title>
        <authorList>
            <person name="Klenk H.-P."/>
        </authorList>
    </citation>
    <scope>NUCLEOTIDE SEQUENCE [LARGE SCALE GENOMIC DNA]</scope>
    <source>
        <strain evidence="1 2">DSM 44936</strain>
    </source>
</reference>
<name>A0A7X0M9A9_9ACTN</name>
<gene>
    <name evidence="1" type="ORF">BJ992_005896</name>
</gene>
<dbReference type="RefSeq" id="WP_184986522.1">
    <property type="nucleotide sequence ID" value="NZ_BAAALO010000059.1"/>
</dbReference>
<accession>A0A7X0M9A9</accession>
<dbReference type="EMBL" id="JACHIU010000001">
    <property type="protein sequence ID" value="MBB6476465.1"/>
    <property type="molecule type" value="Genomic_DNA"/>
</dbReference>
<protein>
    <submittedName>
        <fullName evidence="1">Uncharacterized protein</fullName>
    </submittedName>
</protein>
<organism evidence="1 2">
    <name type="scientific">Sphaerisporangium rubeum</name>
    <dbReference type="NCBI Taxonomy" id="321317"/>
    <lineage>
        <taxon>Bacteria</taxon>
        <taxon>Bacillati</taxon>
        <taxon>Actinomycetota</taxon>
        <taxon>Actinomycetes</taxon>
        <taxon>Streptosporangiales</taxon>
        <taxon>Streptosporangiaceae</taxon>
        <taxon>Sphaerisporangium</taxon>
    </lineage>
</organism>
<evidence type="ECO:0000313" key="1">
    <source>
        <dbReference type="EMBL" id="MBB6476465.1"/>
    </source>
</evidence>
<dbReference type="AlphaFoldDB" id="A0A7X0M9A9"/>
<comment type="caution">
    <text evidence="1">The sequence shown here is derived from an EMBL/GenBank/DDBJ whole genome shotgun (WGS) entry which is preliminary data.</text>
</comment>
<sequence>MGKVDEHERSAMDRLLLGLRDRLAGRGVEAHHLSDQDDRPCLEVFDGRLRSRRVYVHLVFLWFIWGGRNDERTSCHQLDEAAEVIAGVALAGWPQQELEDVRVAELHKILDSYKS</sequence>